<feature type="compositionally biased region" description="Basic and acidic residues" evidence="13">
    <location>
        <begin position="2647"/>
        <end position="2656"/>
    </location>
</feature>
<evidence type="ECO:0000256" key="7">
    <source>
        <dbReference type="ARBA" id="ARBA00022729"/>
    </source>
</evidence>
<evidence type="ECO:0000256" key="8">
    <source>
        <dbReference type="ARBA" id="ARBA00022927"/>
    </source>
</evidence>
<keyword evidence="6" id="KW-0812">Transmembrane</keyword>
<evidence type="ECO:0000256" key="11">
    <source>
        <dbReference type="PROSITE-ProRule" id="PRU00284"/>
    </source>
</evidence>
<keyword evidence="12" id="KW-0175">Coiled coil</keyword>
<dbReference type="InterPro" id="IPR005594">
    <property type="entry name" value="YadA_C"/>
</dbReference>
<keyword evidence="8" id="KW-0653">Protein transport</keyword>
<dbReference type="InterPro" id="IPR004089">
    <property type="entry name" value="MCPsignal_dom"/>
</dbReference>
<sequence>MNKIYKIVWSRTKHCYVVASEFAKGHTKSSASKNNNMVKLGVSLALMAVLGSVGTEHPVQAATTHGSSAEAKGTQAVALGDNAKASANQAIAIGGSDATLNTNFTRAAGNQSIAIGGNVRVGGYGTIGIGGDDLDTFAGATDYNQFGYNNWIAGKGNYTNYNANPTYGNGDGAVFVGVRSIGSGHGAVALGALSQASKNVATALGMGATADKVGSVALGTASHTTKDAVQVSNVAIKGTTYSFAGSITSKPGAVVSVGNNTVQRQIINVAPGAVSATSTDAINGSQLYAVANNITKTNVAVGSNNLTLAVNDTTNTNGTIAYTVDLSQTAKTAIADVPTIKTNLTSTAAVANQAKTDAATAQRTANTAVTNASTAQTIANAASTAAANVKITAEAASTAAAGATSKAEAASTVAATASNTAAQAKTTADTAATNANVAKKDASDAKQAANTASSNANTALQTANTANTNANTALTKANTAVQTINVGTSPNSGTVALNNTNNRLNLVGVGSVTTAVSGTNAINIGLTSSAESAIKAVPSISTAVTRIDSTVGSLSTTMGTVSSAVSGLNTTMNNISTAVSNAAGAVQEFTVGANKDGKTGGFKLNKTNFRADFVGANDNKDIVTSIAGNQVVFDLSNTAKTALSSVASISTAASTALSTANSTGTALTANNTKAQEALDVAKAAKSTAEKANSTASDAKSVADKANSTATQANSTASEAKTTAERANNIATQANSTASDAKTVADKANSTATAANSIANTAKNTADAASTVASTAQGAADKAQSTANTASTAAGQAQSAADKAQSTANTASTAAGQAQSAADKAQGTADAAKQVANTAVQTITVGTDTNHKASGVALTKDNNRLDIVGLKSVSTAVSGNSITVGLTEAAESSIAAVPSIQTSVTDLTSKVGGLTSTVTTLQTDLGTVQQDLGTVKNEWNTVKNSATNSIQSLQIGAGANSTPITLDKNNTKVDVVGADNNARIMTTVDATNKAITVDLSDSFKKQINNLENTANGSSITYVTKDGDKVVKIGDTFYPEGTTLDKDGNPVDETGKPAIKQDVKPEDIKVTVGDDTARQIGNVASGIDGTVANGKPGADGATPAISATEAKTVVGGANGKDGLLGKNGTDLNNVATIKDLQAVAQAGLDFAGDRGEEVHRALSNKLTLQGGVANDATLTDGNIGVITNDTKDGLLIKLNKDIKLGDTGSVKAGVTTIDNTGVATNKVTAGNTSLDTNGVITAKVTTGSTTVDTNGISTAQVTITDGAVLSATGMDMKGDAITGLKAGENDTDAVNYSQLKSLENKVADMGTSSPAKLVDGEGNEVVKLSDGQYYPVGTELKDGKAVDKAGNEVTPVDTSKTPISAATNTPNSGLSIQLNESTPAIANDGENGANTLVGGMVGADGTKSGGLLQASGKDLGKVATIGDLQVVAQAGLNFVGDTENVTVHRPLSDTLAIKGGIAKAEDLTDNNIGVVANEIDGLTVKLAKNIDLGADGSLSLGKDVSLTPDKGLSVEKEGNKAVYGPEGTNLTDKAGNTTVTNAAGATLTDKDNNINVIDAKGVTVTDGAGNSNSTTATQSEIKDQNGNTNTSTATKNELIDAAGNSNTSTATENKLIGENGKEASVTSSGLTAKDGDKKSSLTAEGVTSKNGDKETVVNADGITTNGAVVATDTDGNTTTINGSGMTITPKEDGKGNVSLTKDGLDNGGNKLKNVAAGTESGDVVNFDQYKELKDKVADMGTNSPSKLVDNAGNEVVKIGDQYYPAGTEVKDGKTVDNNGAEVQPIDTSKHPISAATNTPNSGLGIQLNESTPAIANGGENGANTLVGGMIGEDGTKSGGLLQASGNELGKLATLGDLQAVAQAGLNFVGDTENVTVHRPLSDTLAIKGGIAKAEDLTDNNIGVVANEIDGLTVKLAKNIDLGADGSLSLGKDVSLTPDKGLSVEKEGNKAVYGPEGTNLTDKAGNSNSTTATQSEIKDQNGNTNTSTATKNELTDAAGNSNTLTADALTTKGADGKEVSVTSSGLIAKDGDKKSSLTAEGVTSKNGDKETVVNADGITTNGAVVVTDTDGNTTTVNGSGMTITPKEDGKGNVSLTKDGLDNGGNKLKNVAAGTESGDVVNFDQYKELKDKVADMGTSSPAKLVDGEGNEVVKLSDGQYYPVGTEIKDGKAVDKAGNEVTPIDTSKTPISAATNTPNSGLGLQVSDDANAIANDGENGANVLVGGKIGADGTKSGGLLQASGKDLGKVATIGDLQVVAQAGLNFVGDTENVTVHRPLSDTLAIKGGIAKAEDLTDNNIGVVANETDGLIVKLAKNIDLGADGSLSLGKDVSLTPDKGLSVEKEGNKAVYGPEGTNLTDKAGNITVTNAAGATLTDKDNNTNVIDAKGVTVTDKAGNSNSTTATQSEIKDQNGNTNTSTATKNELIDAAGNSNTLTADALTTKGADGKEVSVTSSGLTAKDGDKKSSLTAEGVTSKNGDKETVVNADGITTNGAVVATDTDGNTTTVNGSGMTITPKEDGKANVSLTKEGLDNGGNRLQNVGAAEKSGDAVNYNQFKELERKFSAAGGMETVDEKGNKVIAVDDKVYKVDAKGNPMAADGMQLTEVDGKYYNPSDVTDGKVNDGAKPADSTAEGNTSLSSNAGSSGLGLAKVDKDSDASENRGSNYAKAIIGGADGTSGLLGTTGSALNKITTVQDLQVVAQAGLDFGGDTGDIVHRPLSTKLTLTGGVSDTDNLTNKNIGVVADGTAGLEVKLAKNIDLTSDGSLKLGDKVSLDSKDGLTIKGDNGNSANYSGNGLTLIDDKGNSNTLTPKDSTLADANGNTSSMKPEGIEITDKEGNKTTVDANGISLQDKEGNIYVTINKDGLGGKDGEPVDFKNGINVPGTLTVTPATKDTNGNTVEAVIDAHGNRIQNVGNGVLASDAANMGQLESVRSDAKNHSNNVGSMTAALAALNPLPYIGGEKGQIMAGVGVYENKQAVALGYAYTPNSDQQYTLGLSYGEGGKTMANMGATFRIGSGDGAETLAEHIKAQTSKEYEVKLADVKAQSDAKISDLQSQVEELRQLLVAMKQA</sequence>
<keyword evidence="4" id="KW-0813">Transport</keyword>
<feature type="compositionally biased region" description="Polar residues" evidence="13">
    <location>
        <begin position="1566"/>
        <end position="1593"/>
    </location>
</feature>
<feature type="compositionally biased region" description="Polar residues" evidence="13">
    <location>
        <begin position="1638"/>
        <end position="1647"/>
    </location>
</feature>
<feature type="compositionally biased region" description="Polar residues" evidence="13">
    <location>
        <begin position="2391"/>
        <end position="2415"/>
    </location>
</feature>
<evidence type="ECO:0000256" key="3">
    <source>
        <dbReference type="ARBA" id="ARBA00005848"/>
    </source>
</evidence>
<gene>
    <name evidence="15" type="ORF">NCTC12020_00604</name>
</gene>
<keyword evidence="10" id="KW-0998">Cell outer membrane</keyword>
<keyword evidence="7" id="KW-0732">Signal</keyword>
<keyword evidence="16" id="KW-1185">Reference proteome</keyword>
<feature type="region of interest" description="Disordered" evidence="13">
    <location>
        <begin position="690"/>
        <end position="723"/>
    </location>
</feature>
<dbReference type="InterPro" id="IPR024973">
    <property type="entry name" value="ESPR"/>
</dbReference>
<feature type="region of interest" description="Disordered" evidence="13">
    <location>
        <begin position="2799"/>
        <end position="2825"/>
    </location>
</feature>
<proteinExistence type="inferred from homology"/>
<feature type="region of interest" description="Disordered" evidence="13">
    <location>
        <begin position="2388"/>
        <end position="2415"/>
    </location>
</feature>
<feature type="compositionally biased region" description="Low complexity" evidence="13">
    <location>
        <begin position="2630"/>
        <end position="2646"/>
    </location>
</feature>
<feature type="coiled-coil region" evidence="12">
    <location>
        <begin position="3040"/>
        <end position="3067"/>
    </location>
</feature>
<dbReference type="Pfam" id="PF03895">
    <property type="entry name" value="YadA_anchor"/>
    <property type="match status" value="1"/>
</dbReference>
<dbReference type="Gene3D" id="6.10.250.2120">
    <property type="match status" value="1"/>
</dbReference>
<dbReference type="Gene3D" id="2.20.70.140">
    <property type="match status" value="2"/>
</dbReference>
<feature type="compositionally biased region" description="Polar residues" evidence="13">
    <location>
        <begin position="1354"/>
        <end position="1372"/>
    </location>
</feature>
<name>A0A380NIH0_9FIRM</name>
<feature type="compositionally biased region" description="Polar residues" evidence="13">
    <location>
        <begin position="1955"/>
        <end position="1996"/>
    </location>
</feature>
<evidence type="ECO:0000259" key="14">
    <source>
        <dbReference type="PROSITE" id="PS50111"/>
    </source>
</evidence>
<evidence type="ECO:0000256" key="13">
    <source>
        <dbReference type="SAM" id="MobiDB-lite"/>
    </source>
</evidence>
<dbReference type="GO" id="GO:0009279">
    <property type="term" value="C:cell outer membrane"/>
    <property type="evidence" value="ECO:0007669"/>
    <property type="project" value="UniProtKB-SubCell"/>
</dbReference>
<keyword evidence="9" id="KW-0472">Membrane</keyword>
<feature type="region of interest" description="Disordered" evidence="13">
    <location>
        <begin position="2440"/>
        <end position="2472"/>
    </location>
</feature>
<dbReference type="RefSeq" id="WP_115309840.1">
    <property type="nucleotide sequence ID" value="NZ_UHIO01000001.1"/>
</dbReference>
<dbReference type="PANTHER" id="PTHR10825:SF29">
    <property type="entry name" value="POLYCOMB GROUP RING FINGER PROTEIN 1"/>
    <property type="match status" value="1"/>
</dbReference>
<evidence type="ECO:0000256" key="10">
    <source>
        <dbReference type="ARBA" id="ARBA00023237"/>
    </source>
</evidence>
<dbReference type="InterPro" id="IPR011049">
    <property type="entry name" value="Serralysin-like_metalloprot_C"/>
</dbReference>
<feature type="compositionally biased region" description="Polar residues" evidence="13">
    <location>
        <begin position="1601"/>
        <end position="1610"/>
    </location>
</feature>
<feature type="domain" description="Methyl-accepting transducer" evidence="14">
    <location>
        <begin position="631"/>
        <end position="856"/>
    </location>
</feature>
<dbReference type="InterPro" id="IPR008635">
    <property type="entry name" value="Coiled_stalk_dom"/>
</dbReference>
<dbReference type="InterPro" id="IPR045584">
    <property type="entry name" value="Pilin-like"/>
</dbReference>
<keyword evidence="5" id="KW-1134">Transmembrane beta strand</keyword>
<evidence type="ECO:0000256" key="6">
    <source>
        <dbReference type="ARBA" id="ARBA00022692"/>
    </source>
</evidence>
<comment type="similarity">
    <text evidence="3">Belongs to the autotransporter-2 (AT-2) (TC 1.B.40) family.</text>
</comment>
<evidence type="ECO:0000256" key="1">
    <source>
        <dbReference type="ARBA" id="ARBA00004241"/>
    </source>
</evidence>
<evidence type="ECO:0000256" key="9">
    <source>
        <dbReference type="ARBA" id="ARBA00023136"/>
    </source>
</evidence>
<evidence type="ECO:0000256" key="12">
    <source>
        <dbReference type="SAM" id="Coils"/>
    </source>
</evidence>
<feature type="region of interest" description="Disordered" evidence="13">
    <location>
        <begin position="1344"/>
        <end position="1372"/>
    </location>
</feature>
<dbReference type="OrthoDB" id="1631507at2"/>
<evidence type="ECO:0000256" key="2">
    <source>
        <dbReference type="ARBA" id="ARBA00004442"/>
    </source>
</evidence>
<feature type="compositionally biased region" description="Low complexity" evidence="13">
    <location>
        <begin position="705"/>
        <end position="719"/>
    </location>
</feature>
<reference evidence="15 16" key="1">
    <citation type="submission" date="2018-06" db="EMBL/GenBank/DDBJ databases">
        <authorList>
            <consortium name="Pathogen Informatics"/>
            <person name="Doyle S."/>
        </authorList>
    </citation>
    <scope>NUCLEOTIDE SEQUENCE [LARGE SCALE GENOMIC DNA]</scope>
    <source>
        <strain evidence="15 16">NCTC12020</strain>
    </source>
</reference>
<dbReference type="PROSITE" id="PS50111">
    <property type="entry name" value="CHEMOTAXIS_TRANSDUC_2"/>
    <property type="match status" value="1"/>
</dbReference>
<feature type="compositionally biased region" description="Polar residues" evidence="13">
    <location>
        <begin position="2463"/>
        <end position="2472"/>
    </location>
</feature>
<dbReference type="PANTHER" id="PTHR10825">
    <property type="entry name" value="RING FINGER DOMAIN-CONTAINING, POLYCOMB GROUP COMPONENT"/>
    <property type="match status" value="1"/>
</dbReference>
<dbReference type="GO" id="GO:0009986">
    <property type="term" value="C:cell surface"/>
    <property type="evidence" value="ECO:0007669"/>
    <property type="project" value="UniProtKB-SubCell"/>
</dbReference>
<feature type="compositionally biased region" description="Polar residues" evidence="13">
    <location>
        <begin position="2033"/>
        <end position="2042"/>
    </location>
</feature>
<evidence type="ECO:0000256" key="4">
    <source>
        <dbReference type="ARBA" id="ARBA00022448"/>
    </source>
</evidence>
<evidence type="ECO:0000313" key="16">
    <source>
        <dbReference type="Proteomes" id="UP000255367"/>
    </source>
</evidence>
<feature type="region of interest" description="Disordered" evidence="13">
    <location>
        <begin position="1931"/>
        <end position="1996"/>
    </location>
</feature>
<accession>A0A380NIH0</accession>
<dbReference type="Pfam" id="PF05662">
    <property type="entry name" value="YadA_stalk"/>
    <property type="match status" value="6"/>
</dbReference>
<dbReference type="SUPFAM" id="SSF54523">
    <property type="entry name" value="Pili subunits"/>
    <property type="match status" value="1"/>
</dbReference>
<feature type="region of interest" description="Disordered" evidence="13">
    <location>
        <begin position="2176"/>
        <end position="2197"/>
    </location>
</feature>
<dbReference type="Pfam" id="PF13018">
    <property type="entry name" value="ESPR"/>
    <property type="match status" value="1"/>
</dbReference>
<feature type="region of interest" description="Disordered" evidence="13">
    <location>
        <begin position="1561"/>
        <end position="1647"/>
    </location>
</feature>
<dbReference type="Proteomes" id="UP000255367">
    <property type="component" value="Unassembled WGS sequence"/>
</dbReference>
<organism evidence="15 16">
    <name type="scientific">Veillonella criceti</name>
    <dbReference type="NCBI Taxonomy" id="103891"/>
    <lineage>
        <taxon>Bacteria</taxon>
        <taxon>Bacillati</taxon>
        <taxon>Bacillota</taxon>
        <taxon>Negativicutes</taxon>
        <taxon>Veillonellales</taxon>
        <taxon>Veillonellaceae</taxon>
        <taxon>Veillonella</taxon>
    </lineage>
</organism>
<feature type="compositionally biased region" description="Polar residues" evidence="13">
    <location>
        <begin position="2179"/>
        <end position="2197"/>
    </location>
</feature>
<dbReference type="GO" id="GO:0015031">
    <property type="term" value="P:protein transport"/>
    <property type="evidence" value="ECO:0007669"/>
    <property type="project" value="UniProtKB-KW"/>
</dbReference>
<evidence type="ECO:0000313" key="15">
    <source>
        <dbReference type="EMBL" id="SUP41559.1"/>
    </source>
</evidence>
<dbReference type="SUPFAM" id="SSF101967">
    <property type="entry name" value="Adhesin YadA, collagen-binding domain"/>
    <property type="match status" value="1"/>
</dbReference>
<feature type="region of interest" description="Disordered" evidence="13">
    <location>
        <begin position="2606"/>
        <end position="2656"/>
    </location>
</feature>
<protein>
    <submittedName>
        <fullName evidence="15">Haemagglutinin</fullName>
    </submittedName>
</protein>
<dbReference type="GO" id="GO:0007165">
    <property type="term" value="P:signal transduction"/>
    <property type="evidence" value="ECO:0007669"/>
    <property type="project" value="UniProtKB-KW"/>
</dbReference>
<dbReference type="EMBL" id="UHIO01000001">
    <property type="protein sequence ID" value="SUP41559.1"/>
    <property type="molecule type" value="Genomic_DNA"/>
</dbReference>
<evidence type="ECO:0000256" key="5">
    <source>
        <dbReference type="ARBA" id="ARBA00022452"/>
    </source>
</evidence>
<feature type="region of interest" description="Disordered" evidence="13">
    <location>
        <begin position="2025"/>
        <end position="2045"/>
    </location>
</feature>
<comment type="subcellular location">
    <subcellularLocation>
        <location evidence="2">Cell outer membrane</location>
    </subcellularLocation>
    <subcellularLocation>
        <location evidence="1">Cell surface</location>
    </subcellularLocation>
</comment>
<dbReference type="Gene3D" id="2.150.10.10">
    <property type="entry name" value="Serralysin-like metalloprotease, C-terminal"/>
    <property type="match status" value="1"/>
</dbReference>
<dbReference type="GO" id="GO:0000122">
    <property type="term" value="P:negative regulation of transcription by RNA polymerase II"/>
    <property type="evidence" value="ECO:0007669"/>
    <property type="project" value="TreeGrafter"/>
</dbReference>
<dbReference type="GO" id="GO:1990841">
    <property type="term" value="F:promoter-specific chromatin binding"/>
    <property type="evidence" value="ECO:0007669"/>
    <property type="project" value="TreeGrafter"/>
</dbReference>
<keyword evidence="11" id="KW-0807">Transducer</keyword>